<evidence type="ECO:0000313" key="3">
    <source>
        <dbReference type="Proteomes" id="UP000772618"/>
    </source>
</evidence>
<gene>
    <name evidence="2" type="ORF">KK060_22315</name>
</gene>
<organism evidence="2 3">
    <name type="scientific">Chryseosolibacter indicus</name>
    <dbReference type="NCBI Taxonomy" id="2782351"/>
    <lineage>
        <taxon>Bacteria</taxon>
        <taxon>Pseudomonadati</taxon>
        <taxon>Bacteroidota</taxon>
        <taxon>Cytophagia</taxon>
        <taxon>Cytophagales</taxon>
        <taxon>Chryseotaleaceae</taxon>
        <taxon>Chryseosolibacter</taxon>
    </lineage>
</organism>
<dbReference type="InterPro" id="IPR035093">
    <property type="entry name" value="RelE/ParE_toxin_dom_sf"/>
</dbReference>
<proteinExistence type="predicted"/>
<keyword evidence="1" id="KW-1277">Toxin-antitoxin system</keyword>
<comment type="caution">
    <text evidence="2">The sequence shown here is derived from an EMBL/GenBank/DDBJ whole genome shotgun (WGS) entry which is preliminary data.</text>
</comment>
<dbReference type="Pfam" id="PF05016">
    <property type="entry name" value="ParE_toxin"/>
    <property type="match status" value="1"/>
</dbReference>
<dbReference type="InterPro" id="IPR007712">
    <property type="entry name" value="RelE/ParE_toxin"/>
</dbReference>
<dbReference type="Gene3D" id="3.30.2310.20">
    <property type="entry name" value="RelE-like"/>
    <property type="match status" value="1"/>
</dbReference>
<sequence length="87" mass="10019">MIEKKFLTIGDENKSSVYSKRLDQLFRGSIKLIVDFPQIGKPTDDANTCVKIVKDYLIIYEETETQILILSLWILGKIQINLKELTS</sequence>
<accession>A0ABS5VYW0</accession>
<dbReference type="EMBL" id="JAHESD010000079">
    <property type="protein sequence ID" value="MBT1706042.1"/>
    <property type="molecule type" value="Genomic_DNA"/>
</dbReference>
<keyword evidence="3" id="KW-1185">Reference proteome</keyword>
<evidence type="ECO:0000313" key="2">
    <source>
        <dbReference type="EMBL" id="MBT1706042.1"/>
    </source>
</evidence>
<reference evidence="2 3" key="1">
    <citation type="submission" date="2021-05" db="EMBL/GenBank/DDBJ databases">
        <title>A Polyphasic approach of four new species of the genus Ohtaekwangia: Ohtaekwangia histidinii sp. nov., Ohtaekwangia cretensis sp. nov., Ohtaekwangia indiensis sp. nov., Ohtaekwangia reichenbachii sp. nov. from diverse environment.</title>
        <authorList>
            <person name="Octaviana S."/>
        </authorList>
    </citation>
    <scope>NUCLEOTIDE SEQUENCE [LARGE SCALE GENOMIC DNA]</scope>
    <source>
        <strain evidence="2 3">PWU20</strain>
    </source>
</reference>
<dbReference type="RefSeq" id="WP_367397534.1">
    <property type="nucleotide sequence ID" value="NZ_JAHESD010000079.1"/>
</dbReference>
<dbReference type="Proteomes" id="UP000772618">
    <property type="component" value="Unassembled WGS sequence"/>
</dbReference>
<name>A0ABS5VYW0_9BACT</name>
<evidence type="ECO:0000256" key="1">
    <source>
        <dbReference type="ARBA" id="ARBA00022649"/>
    </source>
</evidence>
<protein>
    <submittedName>
        <fullName evidence="2">Type II toxin-antitoxin system RelE/ParE family toxin</fullName>
    </submittedName>
</protein>